<keyword evidence="4" id="KW-1185">Reference proteome</keyword>
<proteinExistence type="predicted"/>
<reference evidence="3 4" key="1">
    <citation type="submission" date="2019-02" db="EMBL/GenBank/DDBJ databases">
        <title>Deep-cultivation of Planctomycetes and their phenomic and genomic characterization uncovers novel biology.</title>
        <authorList>
            <person name="Wiegand S."/>
            <person name="Jogler M."/>
            <person name="Boedeker C."/>
            <person name="Pinto D."/>
            <person name="Vollmers J."/>
            <person name="Rivas-Marin E."/>
            <person name="Kohn T."/>
            <person name="Peeters S.H."/>
            <person name="Heuer A."/>
            <person name="Rast P."/>
            <person name="Oberbeckmann S."/>
            <person name="Bunk B."/>
            <person name="Jeske O."/>
            <person name="Meyerdierks A."/>
            <person name="Storesund J.E."/>
            <person name="Kallscheuer N."/>
            <person name="Luecker S."/>
            <person name="Lage O.M."/>
            <person name="Pohl T."/>
            <person name="Merkel B.J."/>
            <person name="Hornburger P."/>
            <person name="Mueller R.-W."/>
            <person name="Bruemmer F."/>
            <person name="Labrenz M."/>
            <person name="Spormann A.M."/>
            <person name="Op Den Camp H."/>
            <person name="Overmann J."/>
            <person name="Amann R."/>
            <person name="Jetten M.S.M."/>
            <person name="Mascher T."/>
            <person name="Medema M.H."/>
            <person name="Devos D.P."/>
            <person name="Kaster A.-K."/>
            <person name="Ovreas L."/>
            <person name="Rohde M."/>
            <person name="Galperin M.Y."/>
            <person name="Jogler C."/>
        </authorList>
    </citation>
    <scope>NUCLEOTIDE SEQUENCE [LARGE SCALE GENOMIC DNA]</scope>
    <source>
        <strain evidence="3 4">CA85</strain>
    </source>
</reference>
<feature type="compositionally biased region" description="Basic and acidic residues" evidence="1">
    <location>
        <begin position="1"/>
        <end position="18"/>
    </location>
</feature>
<protein>
    <submittedName>
        <fullName evidence="3">Uncharacterized protein</fullName>
    </submittedName>
</protein>
<keyword evidence="2" id="KW-0812">Transmembrane</keyword>
<dbReference type="RefSeq" id="WP_146390114.1">
    <property type="nucleotide sequence ID" value="NZ_SJPK01000002.1"/>
</dbReference>
<dbReference type="Proteomes" id="UP000318053">
    <property type="component" value="Unassembled WGS sequence"/>
</dbReference>
<evidence type="ECO:0000256" key="1">
    <source>
        <dbReference type="SAM" id="MobiDB-lite"/>
    </source>
</evidence>
<comment type="caution">
    <text evidence="3">The sequence shown here is derived from an EMBL/GenBank/DDBJ whole genome shotgun (WGS) entry which is preliminary data.</text>
</comment>
<feature type="transmembrane region" description="Helical" evidence="2">
    <location>
        <begin position="42"/>
        <end position="67"/>
    </location>
</feature>
<name>A0A5C5YHF3_9BACT</name>
<dbReference type="AlphaFoldDB" id="A0A5C5YHF3"/>
<keyword evidence="2" id="KW-0472">Membrane</keyword>
<gene>
    <name evidence="3" type="ORF">CA85_09510</name>
</gene>
<evidence type="ECO:0000313" key="3">
    <source>
        <dbReference type="EMBL" id="TWT74065.1"/>
    </source>
</evidence>
<accession>A0A5C5YHF3</accession>
<feature type="region of interest" description="Disordered" evidence="1">
    <location>
        <begin position="1"/>
        <end position="35"/>
    </location>
</feature>
<organism evidence="3 4">
    <name type="scientific">Allorhodopirellula solitaria</name>
    <dbReference type="NCBI Taxonomy" id="2527987"/>
    <lineage>
        <taxon>Bacteria</taxon>
        <taxon>Pseudomonadati</taxon>
        <taxon>Planctomycetota</taxon>
        <taxon>Planctomycetia</taxon>
        <taxon>Pirellulales</taxon>
        <taxon>Pirellulaceae</taxon>
        <taxon>Allorhodopirellula</taxon>
    </lineage>
</organism>
<sequence length="71" mass="7995">MVETTKQGEEDPQQRDEDPNIPTSERGKGETMPFEERTPGGVFGIVGLSYLVVLLLVAIGIGLWYYLYYVK</sequence>
<evidence type="ECO:0000256" key="2">
    <source>
        <dbReference type="SAM" id="Phobius"/>
    </source>
</evidence>
<feature type="compositionally biased region" description="Basic and acidic residues" evidence="1">
    <location>
        <begin position="25"/>
        <end position="35"/>
    </location>
</feature>
<keyword evidence="2" id="KW-1133">Transmembrane helix</keyword>
<dbReference type="EMBL" id="SJPK01000002">
    <property type="protein sequence ID" value="TWT74065.1"/>
    <property type="molecule type" value="Genomic_DNA"/>
</dbReference>
<evidence type="ECO:0000313" key="4">
    <source>
        <dbReference type="Proteomes" id="UP000318053"/>
    </source>
</evidence>